<dbReference type="PROSITE" id="PS50846">
    <property type="entry name" value="HMA_2"/>
    <property type="match status" value="1"/>
</dbReference>
<dbReference type="GO" id="GO:0046872">
    <property type="term" value="F:metal ion binding"/>
    <property type="evidence" value="ECO:0007669"/>
    <property type="project" value="InterPro"/>
</dbReference>
<dbReference type="EMBL" id="FNYH01000006">
    <property type="protein sequence ID" value="SEI63695.1"/>
    <property type="molecule type" value="Genomic_DNA"/>
</dbReference>
<dbReference type="AlphaFoldDB" id="A0A1H6SIT7"/>
<dbReference type="OrthoDB" id="9813965at2"/>
<evidence type="ECO:0000313" key="2">
    <source>
        <dbReference type="EMBL" id="SEI63695.1"/>
    </source>
</evidence>
<dbReference type="InterPro" id="IPR036163">
    <property type="entry name" value="HMA_dom_sf"/>
</dbReference>
<protein>
    <submittedName>
        <fullName evidence="2">Cu+-exporting ATPase</fullName>
    </submittedName>
</protein>
<proteinExistence type="predicted"/>
<sequence length="80" mass="8825">MPKSKPAYEYSVRLDGLGCTDCIHKVTEALMELEGVVLVDTSLSHAWVHGHVDEKQLIQILEDLGYSAEIESVRPSEAGE</sequence>
<evidence type="ECO:0000313" key="3">
    <source>
        <dbReference type="Proteomes" id="UP000242999"/>
    </source>
</evidence>
<dbReference type="STRING" id="64971.SAMN05421831_10632"/>
<name>A0A1H6SIT7_9GAMM</name>
<gene>
    <name evidence="2" type="ORF">SAMN05421831_10632</name>
</gene>
<reference evidence="3" key="1">
    <citation type="submission" date="2016-10" db="EMBL/GenBank/DDBJ databases">
        <authorList>
            <person name="Varghese N."/>
            <person name="Submissions S."/>
        </authorList>
    </citation>
    <scope>NUCLEOTIDE SEQUENCE [LARGE SCALE GENOMIC DNA]</scope>
    <source>
        <strain evidence="3">DSM 7165</strain>
    </source>
</reference>
<dbReference type="SUPFAM" id="SSF55008">
    <property type="entry name" value="HMA, heavy metal-associated domain"/>
    <property type="match status" value="1"/>
</dbReference>
<dbReference type="RefSeq" id="WP_093309365.1">
    <property type="nucleotide sequence ID" value="NZ_FNYH01000006.1"/>
</dbReference>
<keyword evidence="3" id="KW-1185">Reference proteome</keyword>
<accession>A0A1H6SIT7</accession>
<dbReference type="Gene3D" id="3.30.70.100">
    <property type="match status" value="1"/>
</dbReference>
<feature type="domain" description="HMA" evidence="1">
    <location>
        <begin position="8"/>
        <end position="69"/>
    </location>
</feature>
<dbReference type="InterPro" id="IPR006121">
    <property type="entry name" value="HMA_dom"/>
</dbReference>
<organism evidence="2 3">
    <name type="scientific">Allopseudospirillum japonicum</name>
    <dbReference type="NCBI Taxonomy" id="64971"/>
    <lineage>
        <taxon>Bacteria</taxon>
        <taxon>Pseudomonadati</taxon>
        <taxon>Pseudomonadota</taxon>
        <taxon>Gammaproteobacteria</taxon>
        <taxon>Oceanospirillales</taxon>
        <taxon>Oceanospirillaceae</taxon>
        <taxon>Allopseudospirillum</taxon>
    </lineage>
</organism>
<evidence type="ECO:0000259" key="1">
    <source>
        <dbReference type="PROSITE" id="PS50846"/>
    </source>
</evidence>
<dbReference type="Pfam" id="PF00403">
    <property type="entry name" value="HMA"/>
    <property type="match status" value="1"/>
</dbReference>
<dbReference type="Proteomes" id="UP000242999">
    <property type="component" value="Unassembled WGS sequence"/>
</dbReference>